<accession>A0A504YX41</accession>
<protein>
    <submittedName>
        <fullName evidence="2">Uncharacterized protein</fullName>
    </submittedName>
</protein>
<evidence type="ECO:0000256" key="1">
    <source>
        <dbReference type="SAM" id="SignalP"/>
    </source>
</evidence>
<name>A0A504YX41_FASGI</name>
<dbReference type="AlphaFoldDB" id="A0A504YX41"/>
<dbReference type="Proteomes" id="UP000316759">
    <property type="component" value="Unassembled WGS sequence"/>
</dbReference>
<feature type="signal peptide" evidence="1">
    <location>
        <begin position="1"/>
        <end position="20"/>
    </location>
</feature>
<sequence>MHYVFVTAVHIVYAIVSAWAEAKSRACTAVMNNANDIIQCGWLDTNDELYSSPCPNISENPAHLPRYLLGLGLRCKQKCGWKTKILQTIYQRGHRSCCAELGVRRGTPIMVNYICGKYNLNRCDKIARE</sequence>
<keyword evidence="3" id="KW-1185">Reference proteome</keyword>
<reference evidence="2 3" key="1">
    <citation type="submission" date="2019-04" db="EMBL/GenBank/DDBJ databases">
        <title>Annotation for the trematode Fasciola gigantica.</title>
        <authorList>
            <person name="Choi Y.-J."/>
        </authorList>
    </citation>
    <scope>NUCLEOTIDE SEQUENCE [LARGE SCALE GENOMIC DNA]</scope>
    <source>
        <strain evidence="2">Uganda_cow_1</strain>
    </source>
</reference>
<proteinExistence type="predicted"/>
<feature type="chain" id="PRO_5021242157" evidence="1">
    <location>
        <begin position="21"/>
        <end position="129"/>
    </location>
</feature>
<organism evidence="2 3">
    <name type="scientific">Fasciola gigantica</name>
    <name type="common">Giant liver fluke</name>
    <dbReference type="NCBI Taxonomy" id="46835"/>
    <lineage>
        <taxon>Eukaryota</taxon>
        <taxon>Metazoa</taxon>
        <taxon>Spiralia</taxon>
        <taxon>Lophotrochozoa</taxon>
        <taxon>Platyhelminthes</taxon>
        <taxon>Trematoda</taxon>
        <taxon>Digenea</taxon>
        <taxon>Plagiorchiida</taxon>
        <taxon>Echinostomata</taxon>
        <taxon>Echinostomatoidea</taxon>
        <taxon>Fasciolidae</taxon>
        <taxon>Fasciola</taxon>
    </lineage>
</organism>
<evidence type="ECO:0000313" key="2">
    <source>
        <dbReference type="EMBL" id="TPP65209.1"/>
    </source>
</evidence>
<keyword evidence="1" id="KW-0732">Signal</keyword>
<gene>
    <name evidence="2" type="ORF">FGIG_07719</name>
</gene>
<dbReference type="EMBL" id="SUNJ01003499">
    <property type="protein sequence ID" value="TPP65209.1"/>
    <property type="molecule type" value="Genomic_DNA"/>
</dbReference>
<comment type="caution">
    <text evidence="2">The sequence shown here is derived from an EMBL/GenBank/DDBJ whole genome shotgun (WGS) entry which is preliminary data.</text>
</comment>
<evidence type="ECO:0000313" key="3">
    <source>
        <dbReference type="Proteomes" id="UP000316759"/>
    </source>
</evidence>